<evidence type="ECO:0000256" key="4">
    <source>
        <dbReference type="ARBA" id="ARBA00022806"/>
    </source>
</evidence>
<keyword evidence="9" id="KW-0413">Isomerase</keyword>
<keyword evidence="4 12" id="KW-0347">Helicase</keyword>
<dbReference type="InterPro" id="IPR045028">
    <property type="entry name" value="DinG/Rad3-like"/>
</dbReference>
<dbReference type="Gene3D" id="3.40.50.300">
    <property type="entry name" value="P-loop containing nucleotide triphosphate hydrolases"/>
    <property type="match status" value="2"/>
</dbReference>
<organism evidence="12 13">
    <name type="scientific">Pseudomonas cuatrocienegasensis</name>
    <dbReference type="NCBI Taxonomy" id="543360"/>
    <lineage>
        <taxon>Bacteria</taxon>
        <taxon>Pseudomonadati</taxon>
        <taxon>Pseudomonadota</taxon>
        <taxon>Gammaproteobacteria</taxon>
        <taxon>Pseudomonadales</taxon>
        <taxon>Pseudomonadaceae</taxon>
        <taxon>Pseudomonas</taxon>
    </lineage>
</organism>
<keyword evidence="8" id="KW-0238">DNA-binding</keyword>
<evidence type="ECO:0000256" key="9">
    <source>
        <dbReference type="ARBA" id="ARBA00023235"/>
    </source>
</evidence>
<dbReference type="InterPro" id="IPR014013">
    <property type="entry name" value="Helic_SF1/SF2_ATP-bd_DinG/Rad3"/>
</dbReference>
<evidence type="ECO:0000256" key="5">
    <source>
        <dbReference type="ARBA" id="ARBA00022840"/>
    </source>
</evidence>
<sequence length="777" mass="87579">MSYQVAVRALCEFTAKVGDLDLRFTPSPTAQEGMAGHAIVVARRGPEYLAEVPLSGEYRSLRVRGRADGYDPQANLLEEIKTHRGDISRIPDNHRQLHWAQAKVYGWLLCNELQLTEIDLAVVYFNVLSQKESVFHEHHQAQDLQRFFNQLCERFIVWAEQEVAHRQVRDQALAALTFPHAQFRLGQRQLAEAVYRAARDGHSLMAQATTGIGKTLGTLFPQLKAFAEQGLDRLFFLTAKTPGRRLALEALQTLRRSAGEAQPVRILEHVARDKACEHPDKACHGESCPLAKGFYDRLPAARQAALDRQWLDQQAVRETALAHQVCPYYLSQELSRWADVVVCDYNYYFDLNALLYSLTQINEWRVTVLVDEAHNLVERARSMYTAELSQASFGALRRIAPGGLKGVLERVNRHWNQLHADQQLPYQVYPAAPDLFLMALQKAVSAITDHLTDQPTGNHGELLRFYLDAMLFCRLAEAFGPHSLFDISRHDSEQGRPLSTLCIRNLVPAPFLAPRFEAAHSTTLFSATLSPARYYADLLGLPAGTPWLDVQSPFSAEQLQVQAVRNLSTRYAHREQSLGPIASLMARQYSEQPGNYLAFFSSYTYLEQVLAVFRARNPGVPVWVQSRQMDESQRQQFLEQFVRGGRGIGFAVLGGAFGEGIDLPGDRLIGAFIATLGLPQINPINQQVRERMQTMFGSGYDYTYLYPGLQKVVQAAGRVIRTLDDRGVVYLMDDRFTLPDVQRLLPSWWTVDSCNLPAEPPEQRATKVLSALPGQLF</sequence>
<keyword evidence="1" id="KW-0479">Metal-binding</keyword>
<comment type="similarity">
    <text evidence="10">Belongs to the helicase family. DinG subfamily.</text>
</comment>
<dbReference type="PANTHER" id="PTHR11472">
    <property type="entry name" value="DNA REPAIR DEAD HELICASE RAD3/XP-D SUBFAMILY MEMBER"/>
    <property type="match status" value="1"/>
</dbReference>
<dbReference type="InterPro" id="IPR027417">
    <property type="entry name" value="P-loop_NTPase"/>
</dbReference>
<keyword evidence="5" id="KW-0067">ATP-binding</keyword>
<evidence type="ECO:0000313" key="13">
    <source>
        <dbReference type="Proteomes" id="UP000198512"/>
    </source>
</evidence>
<proteinExistence type="inferred from homology"/>
<evidence type="ECO:0000313" key="12">
    <source>
        <dbReference type="EMBL" id="SEP88293.1"/>
    </source>
</evidence>
<keyword evidence="7" id="KW-0411">Iron-sulfur</keyword>
<evidence type="ECO:0000256" key="8">
    <source>
        <dbReference type="ARBA" id="ARBA00023125"/>
    </source>
</evidence>
<evidence type="ECO:0000256" key="10">
    <source>
        <dbReference type="ARBA" id="ARBA00038058"/>
    </source>
</evidence>
<protein>
    <submittedName>
        <fullName evidence="12">Rad3-related DNA helicase</fullName>
    </submittedName>
</protein>
<dbReference type="Pfam" id="PF13307">
    <property type="entry name" value="Helicase_C_2"/>
    <property type="match status" value="1"/>
</dbReference>
<evidence type="ECO:0000259" key="11">
    <source>
        <dbReference type="PROSITE" id="PS51193"/>
    </source>
</evidence>
<keyword evidence="2" id="KW-0547">Nucleotide-binding</keyword>
<dbReference type="Pfam" id="PF06733">
    <property type="entry name" value="DEAD_2"/>
    <property type="match status" value="1"/>
</dbReference>
<dbReference type="InterPro" id="IPR006555">
    <property type="entry name" value="ATP-dep_Helicase_C"/>
</dbReference>
<dbReference type="EMBL" id="FOFP01000002">
    <property type="protein sequence ID" value="SEP88293.1"/>
    <property type="molecule type" value="Genomic_DNA"/>
</dbReference>
<accession>A0ABY1B467</accession>
<dbReference type="SMART" id="SM00491">
    <property type="entry name" value="HELICc2"/>
    <property type="match status" value="1"/>
</dbReference>
<dbReference type="InterPro" id="IPR010614">
    <property type="entry name" value="RAD3-like_helicase_DEAD"/>
</dbReference>
<keyword evidence="6" id="KW-0408">Iron</keyword>
<evidence type="ECO:0000256" key="2">
    <source>
        <dbReference type="ARBA" id="ARBA00022741"/>
    </source>
</evidence>
<evidence type="ECO:0000256" key="7">
    <source>
        <dbReference type="ARBA" id="ARBA00023014"/>
    </source>
</evidence>
<comment type="caution">
    <text evidence="12">The sequence shown here is derived from an EMBL/GenBank/DDBJ whole genome shotgun (WGS) entry which is preliminary data.</text>
</comment>
<dbReference type="SUPFAM" id="SSF52540">
    <property type="entry name" value="P-loop containing nucleoside triphosphate hydrolases"/>
    <property type="match status" value="1"/>
</dbReference>
<dbReference type="Proteomes" id="UP000198512">
    <property type="component" value="Unassembled WGS sequence"/>
</dbReference>
<name>A0ABY1B467_9PSED</name>
<evidence type="ECO:0000256" key="1">
    <source>
        <dbReference type="ARBA" id="ARBA00022723"/>
    </source>
</evidence>
<feature type="domain" description="Helicase ATP-binding" evidence="11">
    <location>
        <begin position="173"/>
        <end position="427"/>
    </location>
</feature>
<reference evidence="12 13" key="1">
    <citation type="submission" date="2016-10" db="EMBL/GenBank/DDBJ databases">
        <authorList>
            <person name="Varghese N."/>
            <person name="Submissions S."/>
        </authorList>
    </citation>
    <scope>NUCLEOTIDE SEQUENCE [LARGE SCALE GENOMIC DNA]</scope>
    <source>
        <strain evidence="12 13">CIP 109853</strain>
    </source>
</reference>
<keyword evidence="13" id="KW-1185">Reference proteome</keyword>
<gene>
    <name evidence="12" type="ORF">SAMN05216600_102147</name>
</gene>
<dbReference type="PANTHER" id="PTHR11472:SF34">
    <property type="entry name" value="REGULATOR OF TELOMERE ELONGATION HELICASE 1"/>
    <property type="match status" value="1"/>
</dbReference>
<evidence type="ECO:0000256" key="6">
    <source>
        <dbReference type="ARBA" id="ARBA00023004"/>
    </source>
</evidence>
<dbReference type="PROSITE" id="PS51193">
    <property type="entry name" value="HELICASE_ATP_BIND_2"/>
    <property type="match status" value="1"/>
</dbReference>
<evidence type="ECO:0000256" key="3">
    <source>
        <dbReference type="ARBA" id="ARBA00022801"/>
    </source>
</evidence>
<dbReference type="GO" id="GO:0004386">
    <property type="term" value="F:helicase activity"/>
    <property type="evidence" value="ECO:0007669"/>
    <property type="project" value="UniProtKB-KW"/>
</dbReference>
<dbReference type="RefSeq" id="WP_069515929.1">
    <property type="nucleotide sequence ID" value="NZ_FOFP01000002.1"/>
</dbReference>
<keyword evidence="3" id="KW-0378">Hydrolase</keyword>